<sequence length="284" mass="31657">MANLLVTSASVTIFLFIAQHNSQAITDSIRQPRILTPEEQVLADGARAQVAQVLEKNLIKFFTLVAADNGRELFGRQEDDEEDVTLNPTILPQVAQILSAIFHGGLNISRVIDRTFTLAPVALRGQVEGLFKLLTGSDAKTTTTSAPATTPPKKKIQRKTTTTEEPATIPTTTKRSLKYMLRNRNRTTTENPTVDDFYTDDDELYRLEEEVISAAIDAEPYIKDKQPRFFRGAVREILNNFDAGKLNLTQVVRFLPDLFQGARRAMTLLENLGQLGGGDEEDDY</sequence>
<proteinExistence type="predicted"/>
<evidence type="ECO:0000313" key="4">
    <source>
        <dbReference type="Proteomes" id="UP000708208"/>
    </source>
</evidence>
<keyword evidence="4" id="KW-1185">Reference proteome</keyword>
<evidence type="ECO:0000313" key="3">
    <source>
        <dbReference type="EMBL" id="CAG7816365.1"/>
    </source>
</evidence>
<comment type="caution">
    <text evidence="3">The sequence shown here is derived from an EMBL/GenBank/DDBJ whole genome shotgun (WGS) entry which is preliminary data.</text>
</comment>
<reference evidence="3" key="1">
    <citation type="submission" date="2021-06" db="EMBL/GenBank/DDBJ databases">
        <authorList>
            <person name="Hodson N. C."/>
            <person name="Mongue J. A."/>
            <person name="Jaron S. K."/>
        </authorList>
    </citation>
    <scope>NUCLEOTIDE SEQUENCE</scope>
</reference>
<accession>A0A8J2KKU5</accession>
<keyword evidence="2" id="KW-0732">Signal</keyword>
<feature type="signal peptide" evidence="2">
    <location>
        <begin position="1"/>
        <end position="24"/>
    </location>
</feature>
<evidence type="ECO:0000256" key="1">
    <source>
        <dbReference type="SAM" id="MobiDB-lite"/>
    </source>
</evidence>
<gene>
    <name evidence="3" type="ORF">AFUS01_LOCUS26989</name>
</gene>
<protein>
    <recommendedName>
        <fullName evidence="5">Pseudoflagelliform spidroin</fullName>
    </recommendedName>
</protein>
<dbReference type="Proteomes" id="UP000708208">
    <property type="component" value="Unassembled WGS sequence"/>
</dbReference>
<feature type="region of interest" description="Disordered" evidence="1">
    <location>
        <begin position="140"/>
        <end position="166"/>
    </location>
</feature>
<organism evidence="3 4">
    <name type="scientific">Allacma fusca</name>
    <dbReference type="NCBI Taxonomy" id="39272"/>
    <lineage>
        <taxon>Eukaryota</taxon>
        <taxon>Metazoa</taxon>
        <taxon>Ecdysozoa</taxon>
        <taxon>Arthropoda</taxon>
        <taxon>Hexapoda</taxon>
        <taxon>Collembola</taxon>
        <taxon>Symphypleona</taxon>
        <taxon>Sminthuridae</taxon>
        <taxon>Allacma</taxon>
    </lineage>
</organism>
<dbReference type="EMBL" id="CAJVCH010368133">
    <property type="protein sequence ID" value="CAG7816365.1"/>
    <property type="molecule type" value="Genomic_DNA"/>
</dbReference>
<dbReference type="OrthoDB" id="8288454at2759"/>
<feature type="chain" id="PRO_5035176597" description="Pseudoflagelliform spidroin" evidence="2">
    <location>
        <begin position="25"/>
        <end position="284"/>
    </location>
</feature>
<evidence type="ECO:0008006" key="5">
    <source>
        <dbReference type="Google" id="ProtNLM"/>
    </source>
</evidence>
<dbReference type="AlphaFoldDB" id="A0A8J2KKU5"/>
<name>A0A8J2KKU5_9HEXA</name>
<evidence type="ECO:0000256" key="2">
    <source>
        <dbReference type="SAM" id="SignalP"/>
    </source>
</evidence>